<organism evidence="1">
    <name type="scientific">marine metagenome</name>
    <dbReference type="NCBI Taxonomy" id="408172"/>
    <lineage>
        <taxon>unclassified sequences</taxon>
        <taxon>metagenomes</taxon>
        <taxon>ecological metagenomes</taxon>
    </lineage>
</organism>
<sequence>MLTCHGNAITEMILLKHLVWNVIIPLMRSH</sequence>
<gene>
    <name evidence="1" type="ORF">METZ01_LOCUS189903</name>
</gene>
<dbReference type="AlphaFoldDB" id="A0A382DFW5"/>
<name>A0A382DFW5_9ZZZZ</name>
<accession>A0A382DFW5</accession>
<evidence type="ECO:0000313" key="1">
    <source>
        <dbReference type="EMBL" id="SVB37049.1"/>
    </source>
</evidence>
<reference evidence="1" key="1">
    <citation type="submission" date="2018-05" db="EMBL/GenBank/DDBJ databases">
        <authorList>
            <person name="Lanie J.A."/>
            <person name="Ng W.-L."/>
            <person name="Kazmierczak K.M."/>
            <person name="Andrzejewski T.M."/>
            <person name="Davidsen T.M."/>
            <person name="Wayne K.J."/>
            <person name="Tettelin H."/>
            <person name="Glass J.I."/>
            <person name="Rusch D."/>
            <person name="Podicherti R."/>
            <person name="Tsui H.-C.T."/>
            <person name="Winkler M.E."/>
        </authorList>
    </citation>
    <scope>NUCLEOTIDE SEQUENCE</scope>
</reference>
<dbReference type="EMBL" id="UINC01039087">
    <property type="protein sequence ID" value="SVB37049.1"/>
    <property type="molecule type" value="Genomic_DNA"/>
</dbReference>
<protein>
    <submittedName>
        <fullName evidence="1">Uncharacterized protein</fullName>
    </submittedName>
</protein>
<proteinExistence type="predicted"/>